<dbReference type="Gene3D" id="3.30.200.20">
    <property type="entry name" value="Phosphorylase Kinase, domain 1"/>
    <property type="match status" value="1"/>
</dbReference>
<dbReference type="PROSITE" id="PS50011">
    <property type="entry name" value="PROTEIN_KINASE_DOM"/>
    <property type="match status" value="1"/>
</dbReference>
<dbReference type="AlphaFoldDB" id="A0A9R0JT03"/>
<reference evidence="6" key="1">
    <citation type="journal article" date="2021" name="Nat. Commun.">
        <title>Genomic analyses provide insights into spinach domestication and the genetic basis of agronomic traits.</title>
        <authorList>
            <person name="Cai X."/>
            <person name="Sun X."/>
            <person name="Xu C."/>
            <person name="Sun H."/>
            <person name="Wang X."/>
            <person name="Ge C."/>
            <person name="Zhang Z."/>
            <person name="Wang Q."/>
            <person name="Fei Z."/>
            <person name="Jiao C."/>
            <person name="Wang Q."/>
        </authorList>
    </citation>
    <scope>NUCLEOTIDE SEQUENCE [LARGE SCALE GENOMIC DNA]</scope>
    <source>
        <strain evidence="6">cv. Varoflay</strain>
    </source>
</reference>
<keyword evidence="4" id="KW-0067">ATP-binding</keyword>
<accession>A0A9R0JT03</accession>
<evidence type="ECO:0000256" key="4">
    <source>
        <dbReference type="ARBA" id="ARBA00022840"/>
    </source>
</evidence>
<organism evidence="6 7">
    <name type="scientific">Spinacia oleracea</name>
    <name type="common">Spinach</name>
    <dbReference type="NCBI Taxonomy" id="3562"/>
    <lineage>
        <taxon>Eukaryota</taxon>
        <taxon>Viridiplantae</taxon>
        <taxon>Streptophyta</taxon>
        <taxon>Embryophyta</taxon>
        <taxon>Tracheophyta</taxon>
        <taxon>Spermatophyta</taxon>
        <taxon>Magnoliopsida</taxon>
        <taxon>eudicotyledons</taxon>
        <taxon>Gunneridae</taxon>
        <taxon>Pentapetalae</taxon>
        <taxon>Caryophyllales</taxon>
        <taxon>Chenopodiaceae</taxon>
        <taxon>Chenopodioideae</taxon>
        <taxon>Anserineae</taxon>
        <taxon>Spinacia</taxon>
    </lineage>
</organism>
<dbReference type="KEGG" id="soe:110785373"/>
<keyword evidence="3 7" id="KW-0418">Kinase</keyword>
<dbReference type="GeneID" id="110785373"/>
<evidence type="ECO:0000313" key="6">
    <source>
        <dbReference type="Proteomes" id="UP000813463"/>
    </source>
</evidence>
<keyword evidence="2" id="KW-0547">Nucleotide-binding</keyword>
<dbReference type="InterPro" id="IPR052059">
    <property type="entry name" value="CR_Ser/Thr_kinase"/>
</dbReference>
<dbReference type="InterPro" id="IPR000719">
    <property type="entry name" value="Prot_kinase_dom"/>
</dbReference>
<dbReference type="InterPro" id="IPR011009">
    <property type="entry name" value="Kinase-like_dom_sf"/>
</dbReference>
<dbReference type="GO" id="GO:0005524">
    <property type="term" value="F:ATP binding"/>
    <property type="evidence" value="ECO:0007669"/>
    <property type="project" value="UniProtKB-KW"/>
</dbReference>
<dbReference type="PANTHER" id="PTHR47973">
    <property type="entry name" value="CYSTEINE-RICH RECEPTOR-LIKE PROTEIN KINASE 3"/>
    <property type="match status" value="1"/>
</dbReference>
<sequence length="361" mass="40587">MTRTCKNFDVFFRRRFASPEISLAGVVAARNFGRRRSGRGSGQSGDRLNVGRLKLIRDLNPNEDTLLGNVTSFSYKSLKKATNNFSNRLRSNGFPSSYKGTLTDGLQVIVNVYRTDYSVIDLASIIKIMSGVRHQNVVELIGYCIEGNHKMLVHEFVGDCSLDQLLFPDSSSGVGDRSVLDWPMRVSICFKIVRVLEYLHCGISPRVVLRDFKPGNVLMDSSFNPKIVGFECSSLLEDSELDRSSRICGTIGYLDIEYCITGRYSEKTDVFSFGITLLEIISGKKNLRFILVNWAWDLQASGRIPEIVDPTLSQVSEDEVIRFVKVALSCVQYSELRPSMSEVRVMLSDGYDFSNMVLTRP</sequence>
<gene>
    <name evidence="7" type="primary">LOC110785373</name>
</gene>
<dbReference type="Pfam" id="PF00069">
    <property type="entry name" value="Pkinase"/>
    <property type="match status" value="1"/>
</dbReference>
<dbReference type="GO" id="GO:0004672">
    <property type="term" value="F:protein kinase activity"/>
    <property type="evidence" value="ECO:0007669"/>
    <property type="project" value="InterPro"/>
</dbReference>
<evidence type="ECO:0000256" key="2">
    <source>
        <dbReference type="ARBA" id="ARBA00022741"/>
    </source>
</evidence>
<reference evidence="7" key="2">
    <citation type="submission" date="2025-08" db="UniProtKB">
        <authorList>
            <consortium name="RefSeq"/>
        </authorList>
    </citation>
    <scope>IDENTIFICATION</scope>
    <source>
        <tissue evidence="7">Leaf</tissue>
    </source>
</reference>
<dbReference type="Proteomes" id="UP000813463">
    <property type="component" value="Chromosome 3"/>
</dbReference>
<evidence type="ECO:0000256" key="3">
    <source>
        <dbReference type="ARBA" id="ARBA00022777"/>
    </source>
</evidence>
<keyword evidence="6" id="KW-1185">Reference proteome</keyword>
<proteinExistence type="predicted"/>
<dbReference type="SUPFAM" id="SSF56112">
    <property type="entry name" value="Protein kinase-like (PK-like)"/>
    <property type="match status" value="1"/>
</dbReference>
<dbReference type="Gene3D" id="1.10.510.10">
    <property type="entry name" value="Transferase(Phosphotransferase) domain 1"/>
    <property type="match status" value="1"/>
</dbReference>
<keyword evidence="1" id="KW-0808">Transferase</keyword>
<dbReference type="RefSeq" id="XP_021845498.2">
    <property type="nucleotide sequence ID" value="XM_021989806.2"/>
</dbReference>
<protein>
    <submittedName>
        <fullName evidence="7">Cold-responsive protein kinase 1</fullName>
    </submittedName>
</protein>
<feature type="domain" description="Protein kinase" evidence="5">
    <location>
        <begin position="83"/>
        <end position="354"/>
    </location>
</feature>
<evidence type="ECO:0000259" key="5">
    <source>
        <dbReference type="PROSITE" id="PS50011"/>
    </source>
</evidence>
<name>A0A9R0JT03_SPIOL</name>
<evidence type="ECO:0000256" key="1">
    <source>
        <dbReference type="ARBA" id="ARBA00022679"/>
    </source>
</evidence>
<evidence type="ECO:0000313" key="7">
    <source>
        <dbReference type="RefSeq" id="XP_021845498.2"/>
    </source>
</evidence>